<reference evidence="1 2" key="1">
    <citation type="submission" date="2014-10" db="EMBL/GenBank/DDBJ databases">
        <title>Draft genome of anammox bacterium scalindua brodae, obtained using differential coverage binning of sequence data from two enrichment reactors.</title>
        <authorList>
            <person name="Speth D.R."/>
            <person name="Russ L."/>
            <person name="Kartal B."/>
            <person name="Op den Camp H.J."/>
            <person name="Dutilh B.E."/>
            <person name="Jetten M.S."/>
        </authorList>
    </citation>
    <scope>NUCLEOTIDE SEQUENCE [LARGE SCALE GENOMIC DNA]</scope>
    <source>
        <strain evidence="1">RU1</strain>
    </source>
</reference>
<organism evidence="1 2">
    <name type="scientific">Candidatus Scalindua brodae</name>
    <dbReference type="NCBI Taxonomy" id="237368"/>
    <lineage>
        <taxon>Bacteria</taxon>
        <taxon>Pseudomonadati</taxon>
        <taxon>Planctomycetota</taxon>
        <taxon>Candidatus Brocadiia</taxon>
        <taxon>Candidatus Brocadiales</taxon>
        <taxon>Candidatus Scalinduaceae</taxon>
        <taxon>Candidatus Scalindua</taxon>
    </lineage>
</organism>
<evidence type="ECO:0000313" key="1">
    <source>
        <dbReference type="EMBL" id="KHE90526.1"/>
    </source>
</evidence>
<name>A0A0B0EEL9_9BACT</name>
<dbReference type="SUPFAM" id="SSF63712">
    <property type="entry name" value="Nicotinic receptor ligand binding domain-like"/>
    <property type="match status" value="1"/>
</dbReference>
<dbReference type="GO" id="GO:0016020">
    <property type="term" value="C:membrane"/>
    <property type="evidence" value="ECO:0007669"/>
    <property type="project" value="InterPro"/>
</dbReference>
<evidence type="ECO:0000313" key="2">
    <source>
        <dbReference type="Proteomes" id="UP000030652"/>
    </source>
</evidence>
<dbReference type="GO" id="GO:0005230">
    <property type="term" value="F:extracellular ligand-gated monoatomic ion channel activity"/>
    <property type="evidence" value="ECO:0007669"/>
    <property type="project" value="InterPro"/>
</dbReference>
<dbReference type="InterPro" id="IPR036734">
    <property type="entry name" value="Neur_chan_lig-bd_sf"/>
</dbReference>
<sequence length="114" mass="13453">MANVFLVLRWDDSRLAHGKKDIQRCSAFDIWSSRIEISNEIGIVRRTLPEVVDAERDGSVTYRQRFVGSFSQPLNLRDFHFDRHVFRLHLVSVGIRADEIMFVLKKEWVVKGHW</sequence>
<gene>
    <name evidence="1" type="ORF">SCABRO_03754</name>
</gene>
<dbReference type="Proteomes" id="UP000030652">
    <property type="component" value="Unassembled WGS sequence"/>
</dbReference>
<comment type="caution">
    <text evidence="1">The sequence shown here is derived from an EMBL/GenBank/DDBJ whole genome shotgun (WGS) entry which is preliminary data.</text>
</comment>
<dbReference type="Gene3D" id="2.70.170.10">
    <property type="entry name" value="Neurotransmitter-gated ion-channel ligand-binding domain"/>
    <property type="match status" value="1"/>
</dbReference>
<dbReference type="eggNOG" id="COG5361">
    <property type="taxonomic scope" value="Bacteria"/>
</dbReference>
<dbReference type="EMBL" id="JRYO01000257">
    <property type="protein sequence ID" value="KHE90526.1"/>
    <property type="molecule type" value="Genomic_DNA"/>
</dbReference>
<proteinExistence type="predicted"/>
<accession>A0A0B0EEL9</accession>
<dbReference type="AlphaFoldDB" id="A0A0B0EEL9"/>
<protein>
    <submittedName>
        <fullName evidence="1">Uncharacterized protein</fullName>
    </submittedName>
</protein>